<dbReference type="GO" id="GO:0005524">
    <property type="term" value="F:ATP binding"/>
    <property type="evidence" value="ECO:0007669"/>
    <property type="project" value="InterPro"/>
</dbReference>
<protein>
    <submittedName>
        <fullName evidence="3">Uncharacterized protein</fullName>
    </submittedName>
</protein>
<name>A0A6V2IFA2_9STRA</name>
<dbReference type="InterPro" id="IPR041356">
    <property type="entry name" value="PGM1_C"/>
</dbReference>
<dbReference type="Gene3D" id="3.30.470.20">
    <property type="entry name" value="ATP-grasp fold, B domain"/>
    <property type="match status" value="1"/>
</dbReference>
<dbReference type="PANTHER" id="PTHR14465:SF0">
    <property type="entry name" value="IQ DOMAIN-CONTAINING PROTEIN H"/>
    <property type="match status" value="1"/>
</dbReference>
<dbReference type="EMBL" id="HBNS01030580">
    <property type="protein sequence ID" value="CAE4624542.1"/>
    <property type="molecule type" value="Transcribed_RNA"/>
</dbReference>
<dbReference type="PANTHER" id="PTHR14465">
    <property type="entry name" value="IQ DOMAIN-CONTAINING PROTEIN H"/>
    <property type="match status" value="1"/>
</dbReference>
<dbReference type="EMBL" id="HBNS01030579">
    <property type="protein sequence ID" value="CAE4624540.1"/>
    <property type="molecule type" value="Transcribed_RNA"/>
</dbReference>
<evidence type="ECO:0000259" key="2">
    <source>
        <dbReference type="Pfam" id="PF24923"/>
    </source>
</evidence>
<dbReference type="Pfam" id="PF24923">
    <property type="entry name" value="ATP-grasp_IQCH"/>
    <property type="match status" value="1"/>
</dbReference>
<dbReference type="InterPro" id="IPR056855">
    <property type="entry name" value="ATP-grasp_IQCH"/>
</dbReference>
<proteinExistence type="predicted"/>
<evidence type="ECO:0000313" key="3">
    <source>
        <dbReference type="EMBL" id="CAE4624540.1"/>
    </source>
</evidence>
<dbReference type="InterPro" id="IPR038752">
    <property type="entry name" value="IQCH"/>
</dbReference>
<dbReference type="GO" id="GO:0046872">
    <property type="term" value="F:metal ion binding"/>
    <property type="evidence" value="ECO:0007669"/>
    <property type="project" value="InterPro"/>
</dbReference>
<reference evidence="3" key="1">
    <citation type="submission" date="2021-01" db="EMBL/GenBank/DDBJ databases">
        <authorList>
            <person name="Corre E."/>
            <person name="Pelletier E."/>
            <person name="Niang G."/>
            <person name="Scheremetjew M."/>
            <person name="Finn R."/>
            <person name="Kale V."/>
            <person name="Holt S."/>
            <person name="Cochrane G."/>
            <person name="Meng A."/>
            <person name="Brown T."/>
            <person name="Cohen L."/>
        </authorList>
    </citation>
    <scope>NUCLEOTIDE SEQUENCE</scope>
    <source>
        <strain evidence="3">GSO104</strain>
    </source>
</reference>
<sequence>MILRGTHYENEIAKALDIPMYSAKPKDQVHGSKAGSRALFQLLNIPCADGTFSGCSQIEDLIQEILSVIKRNPLAEKGVVKLLDGFSGKGNAIVDLSNIQNAIALNESSAVLSEIMLHSLKEMEFCCQGRSWADFSAEISKMGAIFELYVANGTSSPSVQVVVNEDFTISVLSTHEQILDGQIYEGCAFPADKSYRTELIKYGRQVGEFFAANGIIDHFSVEFVCVKEKLYAIEINLRITGTTHPFMALKLLTDGKTDQDTGIYYTNAKTEKYYVASDNISHPTLKNMLPMDIKDIFAAQKFHWCSIRQTGVVCHLLGCMAEHGKIGITSIANSPHEAQEQFDQVVAYLTSLS</sequence>
<dbReference type="Pfam" id="PF18105">
    <property type="entry name" value="PGM1_C"/>
    <property type="match status" value="1"/>
</dbReference>
<dbReference type="AlphaFoldDB" id="A0A6V2IFA2"/>
<feature type="domain" description="IQCH-like ATP-grasp" evidence="2">
    <location>
        <begin position="28"/>
        <end position="258"/>
    </location>
</feature>
<dbReference type="SUPFAM" id="SSF56059">
    <property type="entry name" value="Glutathione synthetase ATP-binding domain-like"/>
    <property type="match status" value="1"/>
</dbReference>
<gene>
    <name evidence="3" type="ORF">DBRI00130_LOCUS24004</name>
    <name evidence="4" type="ORF">DBRI00130_LOCUS24005</name>
</gene>
<organism evidence="3">
    <name type="scientific">Ditylum brightwellii</name>
    <dbReference type="NCBI Taxonomy" id="49249"/>
    <lineage>
        <taxon>Eukaryota</taxon>
        <taxon>Sar</taxon>
        <taxon>Stramenopiles</taxon>
        <taxon>Ochrophyta</taxon>
        <taxon>Bacillariophyta</taxon>
        <taxon>Mediophyceae</taxon>
        <taxon>Lithodesmiophycidae</taxon>
        <taxon>Lithodesmiales</taxon>
        <taxon>Lithodesmiaceae</taxon>
        <taxon>Ditylum</taxon>
    </lineage>
</organism>
<accession>A0A6V2IFA2</accession>
<evidence type="ECO:0000259" key="1">
    <source>
        <dbReference type="Pfam" id="PF18105"/>
    </source>
</evidence>
<evidence type="ECO:0000313" key="4">
    <source>
        <dbReference type="EMBL" id="CAE4624542.1"/>
    </source>
</evidence>
<feature type="domain" description="PGM1 C-terminal" evidence="1">
    <location>
        <begin position="308"/>
        <end position="341"/>
    </location>
</feature>